<dbReference type="EC" id="5.3.1.6" evidence="4"/>
<organism evidence="4 5">
    <name type="scientific">Limihaloglobus sulfuriphilus</name>
    <dbReference type="NCBI Taxonomy" id="1851148"/>
    <lineage>
        <taxon>Bacteria</taxon>
        <taxon>Pseudomonadati</taxon>
        <taxon>Planctomycetota</taxon>
        <taxon>Phycisphaerae</taxon>
        <taxon>Sedimentisphaerales</taxon>
        <taxon>Sedimentisphaeraceae</taxon>
        <taxon>Limihaloglobus</taxon>
    </lineage>
</organism>
<dbReference type="InterPro" id="IPR003500">
    <property type="entry name" value="RpiB_LacA_LacB"/>
</dbReference>
<dbReference type="PANTHER" id="PTHR30345">
    <property type="entry name" value="RIBOSE-5-PHOSPHATE ISOMERASE B"/>
    <property type="match status" value="1"/>
</dbReference>
<proteinExistence type="inferred from homology"/>
<dbReference type="OrthoDB" id="1778624at2"/>
<evidence type="ECO:0000313" key="5">
    <source>
        <dbReference type="Proteomes" id="UP000188181"/>
    </source>
</evidence>
<dbReference type="STRING" id="1851148.SMSP2_02183"/>
<dbReference type="Gene3D" id="3.40.1400.10">
    <property type="entry name" value="Sugar-phosphate isomerase, RpiB/LacA/LacB"/>
    <property type="match status" value="1"/>
</dbReference>
<dbReference type="NCBIfam" id="NF004051">
    <property type="entry name" value="PRK05571.1"/>
    <property type="match status" value="1"/>
</dbReference>
<protein>
    <submittedName>
        <fullName evidence="4">Ribose-5-phosphate isomerase B</fullName>
        <ecNumber evidence="4">5.3.1.6</ecNumber>
    </submittedName>
</protein>
<dbReference type="NCBIfam" id="TIGR01120">
    <property type="entry name" value="rpiB"/>
    <property type="match status" value="1"/>
</dbReference>
<name>A0A1Q2MGM7_9BACT</name>
<dbReference type="AlphaFoldDB" id="A0A1Q2MGM7"/>
<dbReference type="Pfam" id="PF02502">
    <property type="entry name" value="LacAB_rpiB"/>
    <property type="match status" value="1"/>
</dbReference>
<dbReference type="RefSeq" id="WP_146683942.1">
    <property type="nucleotide sequence ID" value="NZ_CP019646.1"/>
</dbReference>
<dbReference type="SUPFAM" id="SSF89623">
    <property type="entry name" value="Ribose/Galactose isomerase RpiB/AlsB"/>
    <property type="match status" value="1"/>
</dbReference>
<dbReference type="GO" id="GO:0019316">
    <property type="term" value="P:D-allose catabolic process"/>
    <property type="evidence" value="ECO:0007669"/>
    <property type="project" value="TreeGrafter"/>
</dbReference>
<keyword evidence="2 4" id="KW-0413">Isomerase</keyword>
<dbReference type="NCBIfam" id="TIGR00689">
    <property type="entry name" value="rpiB_lacA_lacB"/>
    <property type="match status" value="1"/>
</dbReference>
<dbReference type="EMBL" id="CP019646">
    <property type="protein sequence ID" value="AQQ71804.1"/>
    <property type="molecule type" value="Genomic_DNA"/>
</dbReference>
<dbReference type="PANTHER" id="PTHR30345:SF0">
    <property type="entry name" value="DNA DAMAGE-REPAIR_TOLERATION PROTEIN DRT102"/>
    <property type="match status" value="1"/>
</dbReference>
<dbReference type="Proteomes" id="UP000188181">
    <property type="component" value="Chromosome"/>
</dbReference>
<dbReference type="InterPro" id="IPR004785">
    <property type="entry name" value="RpiB"/>
</dbReference>
<evidence type="ECO:0000256" key="1">
    <source>
        <dbReference type="ARBA" id="ARBA00008754"/>
    </source>
</evidence>
<gene>
    <name evidence="4" type="primary">rpiB</name>
    <name evidence="4" type="ORF">SMSP2_02183</name>
</gene>
<evidence type="ECO:0000256" key="2">
    <source>
        <dbReference type="ARBA" id="ARBA00023235"/>
    </source>
</evidence>
<feature type="active site" description="Proton acceptor" evidence="3">
    <location>
        <position position="65"/>
    </location>
</feature>
<reference evidence="5" key="1">
    <citation type="submission" date="2017-02" db="EMBL/GenBank/DDBJ databases">
        <title>Comparative genomics and description of representatives of a novel lineage of planctomycetes thriving in anoxic sediments.</title>
        <authorList>
            <person name="Spring S."/>
            <person name="Bunk B."/>
            <person name="Sproer C."/>
        </authorList>
    </citation>
    <scope>NUCLEOTIDE SEQUENCE [LARGE SCALE GENOMIC DNA]</scope>
    <source>
        <strain evidence="5">SM-Chi-D1</strain>
    </source>
</reference>
<comment type="similarity">
    <text evidence="1">Belongs to the LacAB/RpiB family.</text>
</comment>
<keyword evidence="5" id="KW-1185">Reference proteome</keyword>
<sequence length="153" mass="17236">MKIGFGNDHRGFETRKSIIGFIKQLGHQCIDFGSDSRNPVDYTDIAYAVSTSVAKKEIDMAVLVCSTGMGMCIAANKVKGIRATFCMDQMSAEISRHHNHSNVLCLSADLEDENLMHKIIETWLKTKTGGGRHKRRVDKIREIEECHDPRELK</sequence>
<dbReference type="GO" id="GO:0004751">
    <property type="term" value="F:ribose-5-phosphate isomerase activity"/>
    <property type="evidence" value="ECO:0007669"/>
    <property type="project" value="UniProtKB-EC"/>
</dbReference>
<evidence type="ECO:0000256" key="3">
    <source>
        <dbReference type="PIRSR" id="PIRSR005384-1"/>
    </source>
</evidence>
<accession>A0A1Q2MGM7</accession>
<dbReference type="PIRSF" id="PIRSF005384">
    <property type="entry name" value="RpiB_LacA_B"/>
    <property type="match status" value="1"/>
</dbReference>
<dbReference type="KEGG" id="pbas:SMSP2_02183"/>
<evidence type="ECO:0000313" key="4">
    <source>
        <dbReference type="EMBL" id="AQQ71804.1"/>
    </source>
</evidence>
<feature type="active site" description="Proton donor" evidence="3">
    <location>
        <position position="98"/>
    </location>
</feature>
<dbReference type="InterPro" id="IPR036569">
    <property type="entry name" value="RpiB_LacA_LacB_sf"/>
</dbReference>
<dbReference type="GO" id="GO:0009052">
    <property type="term" value="P:pentose-phosphate shunt, non-oxidative branch"/>
    <property type="evidence" value="ECO:0007669"/>
    <property type="project" value="TreeGrafter"/>
</dbReference>